<dbReference type="AlphaFoldDB" id="A0AAV5M6U3"/>
<reference evidence="1 2" key="1">
    <citation type="journal article" date="2021" name="Commun. Biol.">
        <title>The genome of Shorea leprosula (Dipterocarpaceae) highlights the ecological relevance of drought in aseasonal tropical rainforests.</title>
        <authorList>
            <person name="Ng K.K.S."/>
            <person name="Kobayashi M.J."/>
            <person name="Fawcett J.A."/>
            <person name="Hatakeyama M."/>
            <person name="Paape T."/>
            <person name="Ng C.H."/>
            <person name="Ang C.C."/>
            <person name="Tnah L.H."/>
            <person name="Lee C.T."/>
            <person name="Nishiyama T."/>
            <person name="Sese J."/>
            <person name="O'Brien M.J."/>
            <person name="Copetti D."/>
            <person name="Mohd Noor M.I."/>
            <person name="Ong R.C."/>
            <person name="Putra M."/>
            <person name="Sireger I.Z."/>
            <person name="Indrioko S."/>
            <person name="Kosugi Y."/>
            <person name="Izuno A."/>
            <person name="Isagi Y."/>
            <person name="Lee S.L."/>
            <person name="Shimizu K.K."/>
        </authorList>
    </citation>
    <scope>NUCLEOTIDE SEQUENCE [LARGE SCALE GENOMIC DNA]</scope>
    <source>
        <strain evidence="1">214</strain>
    </source>
</reference>
<gene>
    <name evidence="1" type="ORF">SLEP1_g52617</name>
</gene>
<evidence type="ECO:0000313" key="1">
    <source>
        <dbReference type="EMBL" id="GKV45548.1"/>
    </source>
</evidence>
<sequence>MNDLLVIILGNFEKMWEQAFLSVDTSLAQSFVSCIVISSSQTSIS</sequence>
<protein>
    <submittedName>
        <fullName evidence="1">Uncharacterized protein</fullName>
    </submittedName>
</protein>
<keyword evidence="2" id="KW-1185">Reference proteome</keyword>
<name>A0AAV5M6U3_9ROSI</name>
<dbReference type="EMBL" id="BPVZ01000195">
    <property type="protein sequence ID" value="GKV45548.1"/>
    <property type="molecule type" value="Genomic_DNA"/>
</dbReference>
<proteinExistence type="predicted"/>
<organism evidence="1 2">
    <name type="scientific">Rubroshorea leprosula</name>
    <dbReference type="NCBI Taxonomy" id="152421"/>
    <lineage>
        <taxon>Eukaryota</taxon>
        <taxon>Viridiplantae</taxon>
        <taxon>Streptophyta</taxon>
        <taxon>Embryophyta</taxon>
        <taxon>Tracheophyta</taxon>
        <taxon>Spermatophyta</taxon>
        <taxon>Magnoliopsida</taxon>
        <taxon>eudicotyledons</taxon>
        <taxon>Gunneridae</taxon>
        <taxon>Pentapetalae</taxon>
        <taxon>rosids</taxon>
        <taxon>malvids</taxon>
        <taxon>Malvales</taxon>
        <taxon>Dipterocarpaceae</taxon>
        <taxon>Rubroshorea</taxon>
    </lineage>
</organism>
<accession>A0AAV5M6U3</accession>
<dbReference type="Proteomes" id="UP001054252">
    <property type="component" value="Unassembled WGS sequence"/>
</dbReference>
<comment type="caution">
    <text evidence="1">The sequence shown here is derived from an EMBL/GenBank/DDBJ whole genome shotgun (WGS) entry which is preliminary data.</text>
</comment>
<evidence type="ECO:0000313" key="2">
    <source>
        <dbReference type="Proteomes" id="UP001054252"/>
    </source>
</evidence>